<dbReference type="SUPFAM" id="SSF48150">
    <property type="entry name" value="DNA-glycosylase"/>
    <property type="match status" value="1"/>
</dbReference>
<feature type="binding site" evidence="1">
    <location>
        <position position="287"/>
    </location>
    <ligand>
        <name>Zn(2+)</name>
        <dbReference type="ChEBI" id="CHEBI:29105"/>
    </ligand>
</feature>
<keyword evidence="3" id="KW-1185">Reference proteome</keyword>
<keyword evidence="1" id="KW-0862">Zinc</keyword>
<dbReference type="Gene3D" id="1.10.340.30">
    <property type="entry name" value="Hypothetical protein, domain 2"/>
    <property type="match status" value="1"/>
</dbReference>
<dbReference type="GO" id="GO:0046872">
    <property type="term" value="F:metal ion binding"/>
    <property type="evidence" value="ECO:0007669"/>
    <property type="project" value="UniProtKB-KW"/>
</dbReference>
<dbReference type="EMBL" id="CACTIH010001877">
    <property type="protein sequence ID" value="CAA2967186.1"/>
    <property type="molecule type" value="Genomic_DNA"/>
</dbReference>
<protein>
    <submittedName>
        <fullName evidence="2">DNA-3-methyladenine glycosylase</fullName>
    </submittedName>
</protein>
<organism evidence="2 3">
    <name type="scientific">Olea europaea subsp. europaea</name>
    <dbReference type="NCBI Taxonomy" id="158383"/>
    <lineage>
        <taxon>Eukaryota</taxon>
        <taxon>Viridiplantae</taxon>
        <taxon>Streptophyta</taxon>
        <taxon>Embryophyta</taxon>
        <taxon>Tracheophyta</taxon>
        <taxon>Spermatophyta</taxon>
        <taxon>Magnoliopsida</taxon>
        <taxon>eudicotyledons</taxon>
        <taxon>Gunneridae</taxon>
        <taxon>Pentapetalae</taxon>
        <taxon>asterids</taxon>
        <taxon>lamiids</taxon>
        <taxon>Lamiales</taxon>
        <taxon>Oleaceae</taxon>
        <taxon>Oleeae</taxon>
        <taxon>Olea</taxon>
    </lineage>
</organism>
<dbReference type="Gramene" id="OE9A086297T1">
    <property type="protein sequence ID" value="OE9A086297C1"/>
    <property type="gene ID" value="OE9A086297"/>
</dbReference>
<name>A0A8S0QK94_OLEEU</name>
<sequence>MSKQYAKRHVLEKYKNNSREKEKPNYNILSKNLKKIYPIGLPRTCLPLSLSSLSLSLSQNSTDSSLTDVSVPLDEKISLAIRLIAPSEKKEVPVVKVVQQPRADPGDHEGLRRCNWITKSSDKVYVQFHDECWGVPVYDDNELFELLALSGMLMDFNWTEILKRRQLLREAFAGFDPNQVAKMEEKEIMDMTSNKELNLTESRVRCIVDNAKCITKIVREYGSFSSYVWEYVNYKPMINKFKYPRNVPLRNPKAEAISKDLLRRGFRFVGPVIVYSFMQATGMTIDHLVDCFRHRECVNLAERPWRHV</sequence>
<evidence type="ECO:0000313" key="2">
    <source>
        <dbReference type="EMBL" id="CAA2967186.1"/>
    </source>
</evidence>
<evidence type="ECO:0000256" key="1">
    <source>
        <dbReference type="PIRSR" id="PIRSR605019-1"/>
    </source>
</evidence>
<dbReference type="Proteomes" id="UP000594638">
    <property type="component" value="Unassembled WGS sequence"/>
</dbReference>
<dbReference type="Pfam" id="PF03352">
    <property type="entry name" value="Adenine_glyco"/>
    <property type="match status" value="1"/>
</dbReference>
<feature type="binding site" evidence="1">
    <location>
        <position position="114"/>
    </location>
    <ligand>
        <name>Zn(2+)</name>
        <dbReference type="ChEBI" id="CHEBI:29105"/>
    </ligand>
</feature>
<gene>
    <name evidence="2" type="ORF">OLEA9_A086297</name>
</gene>
<dbReference type="PANTHER" id="PTHR31116:SF29">
    <property type="entry name" value="DNA GLYCOSYLASE SUPERFAMILY PROTEIN"/>
    <property type="match status" value="1"/>
</dbReference>
<feature type="binding site" evidence="1">
    <location>
        <position position="291"/>
    </location>
    <ligand>
        <name>Zn(2+)</name>
        <dbReference type="ChEBI" id="CHEBI:29105"/>
    </ligand>
</feature>
<dbReference type="InterPro" id="IPR005019">
    <property type="entry name" value="Adenine_glyco"/>
</dbReference>
<evidence type="ECO:0000313" key="3">
    <source>
        <dbReference type="Proteomes" id="UP000594638"/>
    </source>
</evidence>
<keyword evidence="1" id="KW-0479">Metal-binding</keyword>
<dbReference type="InterPro" id="IPR011257">
    <property type="entry name" value="DNA_glycosylase"/>
</dbReference>
<dbReference type="OrthoDB" id="3941538at2759"/>
<dbReference type="AlphaFoldDB" id="A0A8S0QK94"/>
<dbReference type="GO" id="GO:0008725">
    <property type="term" value="F:DNA-3-methyladenine glycosylase activity"/>
    <property type="evidence" value="ECO:0007669"/>
    <property type="project" value="InterPro"/>
</dbReference>
<dbReference type="PANTHER" id="PTHR31116">
    <property type="entry name" value="OS04G0501200 PROTEIN"/>
    <property type="match status" value="1"/>
</dbReference>
<accession>A0A8S0QK94</accession>
<reference evidence="2 3" key="1">
    <citation type="submission" date="2019-12" db="EMBL/GenBank/DDBJ databases">
        <authorList>
            <person name="Alioto T."/>
            <person name="Alioto T."/>
            <person name="Gomez Garrido J."/>
        </authorList>
    </citation>
    <scope>NUCLEOTIDE SEQUENCE [LARGE SCALE GENOMIC DNA]</scope>
</reference>
<proteinExistence type="predicted"/>
<comment type="caution">
    <text evidence="2">The sequence shown here is derived from an EMBL/GenBank/DDBJ whole genome shotgun (WGS) entry which is preliminary data.</text>
</comment>
<feature type="binding site" evidence="1">
    <location>
        <position position="129"/>
    </location>
    <ligand>
        <name>Zn(2+)</name>
        <dbReference type="ChEBI" id="CHEBI:29105"/>
    </ligand>
</feature>
<dbReference type="GO" id="GO:0006284">
    <property type="term" value="P:base-excision repair"/>
    <property type="evidence" value="ECO:0007669"/>
    <property type="project" value="InterPro"/>
</dbReference>